<dbReference type="Gene3D" id="3.30.70.2650">
    <property type="match status" value="1"/>
</dbReference>
<dbReference type="GO" id="GO:0004521">
    <property type="term" value="F:RNA endonuclease activity"/>
    <property type="evidence" value="ECO:0007669"/>
    <property type="project" value="InterPro"/>
</dbReference>
<protein>
    <submittedName>
        <fullName evidence="8">CRISPR-associated endonuclease Cas2</fullName>
    </submittedName>
</protein>
<dbReference type="Proteomes" id="UP000177419">
    <property type="component" value="Unassembled WGS sequence"/>
</dbReference>
<evidence type="ECO:0000313" key="8">
    <source>
        <dbReference type="EMBL" id="OGN04951.1"/>
    </source>
</evidence>
<organism evidence="8 9">
    <name type="scientific">Candidatus Yanofskybacteria bacterium RIFCSPHIGHO2_01_FULL_44_22</name>
    <dbReference type="NCBI Taxonomy" id="1802669"/>
    <lineage>
        <taxon>Bacteria</taxon>
        <taxon>Candidatus Yanofskyibacteriota</taxon>
    </lineage>
</organism>
<gene>
    <name evidence="8" type="ORF">A2746_01180</name>
</gene>
<keyword evidence="4" id="KW-0378">Hydrolase</keyword>
<evidence type="ECO:0000259" key="7">
    <source>
        <dbReference type="Pfam" id="PF20803"/>
    </source>
</evidence>
<evidence type="ECO:0000256" key="1">
    <source>
        <dbReference type="ARBA" id="ARBA00022722"/>
    </source>
</evidence>
<comment type="caution">
    <text evidence="8">The sequence shown here is derived from an EMBL/GenBank/DDBJ whole genome shotgun (WGS) entry which is preliminary data.</text>
</comment>
<evidence type="ECO:0000256" key="5">
    <source>
        <dbReference type="ARBA" id="ARBA00022842"/>
    </source>
</evidence>
<evidence type="ECO:0000313" key="9">
    <source>
        <dbReference type="Proteomes" id="UP000177419"/>
    </source>
</evidence>
<dbReference type="InterPro" id="IPR048846">
    <property type="entry name" value="PaaX-like_central"/>
</dbReference>
<reference evidence="8 9" key="1">
    <citation type="journal article" date="2016" name="Nat. Commun.">
        <title>Thousands of microbial genomes shed light on interconnected biogeochemical processes in an aquifer system.</title>
        <authorList>
            <person name="Anantharaman K."/>
            <person name="Brown C.T."/>
            <person name="Hug L.A."/>
            <person name="Sharon I."/>
            <person name="Castelle C.J."/>
            <person name="Probst A.J."/>
            <person name="Thomas B.C."/>
            <person name="Singh A."/>
            <person name="Wilkins M.J."/>
            <person name="Karaoz U."/>
            <person name="Brodie E.L."/>
            <person name="Williams K.H."/>
            <person name="Hubbard S.S."/>
            <person name="Banfield J.F."/>
        </authorList>
    </citation>
    <scope>NUCLEOTIDE SEQUENCE [LARGE SCALE GENOMIC DNA]</scope>
</reference>
<evidence type="ECO:0000256" key="3">
    <source>
        <dbReference type="ARBA" id="ARBA00022759"/>
    </source>
</evidence>
<proteinExistence type="predicted"/>
<keyword evidence="3 8" id="KW-0255">Endonuclease</keyword>
<evidence type="ECO:0000256" key="6">
    <source>
        <dbReference type="ARBA" id="ARBA00023118"/>
    </source>
</evidence>
<keyword evidence="1" id="KW-0540">Nuclease</keyword>
<keyword evidence="6" id="KW-0051">Antiviral defense</keyword>
<dbReference type="NCBIfam" id="TIGR01573">
    <property type="entry name" value="cas2"/>
    <property type="match status" value="1"/>
</dbReference>
<dbReference type="EMBL" id="MGJJ01000019">
    <property type="protein sequence ID" value="OGN04951.1"/>
    <property type="molecule type" value="Genomic_DNA"/>
</dbReference>
<keyword evidence="5" id="KW-0460">Magnesium</keyword>
<feature type="domain" description="Transcriptional repressor PaaX-like central Cas2-like" evidence="7">
    <location>
        <begin position="92"/>
        <end position="166"/>
    </location>
</feature>
<dbReference type="SUPFAM" id="SSF143430">
    <property type="entry name" value="TTP0101/SSO1404-like"/>
    <property type="match status" value="1"/>
</dbReference>
<sequence length="177" mass="20827">MKEKFIIQFLEELVSALGELSRSLSRISYKGFRYSDFNTNLLDHGKRYSGFKNLERRGIIRRKNGDEFIFTKNGQKWFQESHARYFKNKNNGKWDGKWRVVIFDIPQELHKQRIKFRTKLLSLGFSALQKSVFVFPYPCDKELGDICEKLGITDYVDRIVAESIGFCESGFLKKFGL</sequence>
<dbReference type="Pfam" id="PF20803">
    <property type="entry name" value="PaaX_M"/>
    <property type="match status" value="1"/>
</dbReference>
<evidence type="ECO:0000256" key="2">
    <source>
        <dbReference type="ARBA" id="ARBA00022723"/>
    </source>
</evidence>
<dbReference type="STRING" id="1802669.A2746_01180"/>
<evidence type="ECO:0000256" key="4">
    <source>
        <dbReference type="ARBA" id="ARBA00022801"/>
    </source>
</evidence>
<dbReference type="AlphaFoldDB" id="A0A1F8EVS0"/>
<keyword evidence="2" id="KW-0479">Metal-binding</keyword>
<dbReference type="PANTHER" id="PTHR30319">
    <property type="entry name" value="PHENYLACETIC ACID REGULATOR-RELATED TRANSCRIPTIONAL REPRESSOR"/>
    <property type="match status" value="1"/>
</dbReference>
<name>A0A1F8EVS0_9BACT</name>
<dbReference type="InterPro" id="IPR021127">
    <property type="entry name" value="CRISPR_associated_Cas2"/>
</dbReference>
<dbReference type="GO" id="GO:0043571">
    <property type="term" value="P:maintenance of CRISPR repeat elements"/>
    <property type="evidence" value="ECO:0007669"/>
    <property type="project" value="InterPro"/>
</dbReference>
<accession>A0A1F8EVS0</accession>
<dbReference type="GO" id="GO:0006351">
    <property type="term" value="P:DNA-templated transcription"/>
    <property type="evidence" value="ECO:0007669"/>
    <property type="project" value="TreeGrafter"/>
</dbReference>
<dbReference type="PANTHER" id="PTHR30319:SF1">
    <property type="entry name" value="TRANSCRIPTIONAL REPRESSOR PAAX"/>
    <property type="match status" value="1"/>
</dbReference>